<proteinExistence type="predicted"/>
<dbReference type="Proteomes" id="UP000301309">
    <property type="component" value="Unassembled WGS sequence"/>
</dbReference>
<sequence length="202" mass="23868">METDTTPEGPAVTPRPDERIDRFASLDQERYQWFSLAGFEDAMDIDGLDRITQHRRGARYAEQQQIRTDWLNKSENRVMLDRFLLSEDFNDLLEDINQVCDLHRLNPYKLFQSREEIIDFIKSVPTRDVFSALRITRHRNKQKRWEQHDFADLLALSVAIPYCDVVVTEKQWCHITKQARLDKKYGTLMVHKLEDALSSLPT</sequence>
<accession>A0A4D4LFG9</accession>
<comment type="caution">
    <text evidence="1">The sequence shown here is derived from an EMBL/GenBank/DDBJ whole genome shotgun (WGS) entry which is preliminary data.</text>
</comment>
<organism evidence="1 2">
    <name type="scientific">Streptomyces violaceusniger</name>
    <dbReference type="NCBI Taxonomy" id="68280"/>
    <lineage>
        <taxon>Bacteria</taxon>
        <taxon>Bacillati</taxon>
        <taxon>Actinomycetota</taxon>
        <taxon>Actinomycetes</taxon>
        <taxon>Kitasatosporales</taxon>
        <taxon>Streptomycetaceae</taxon>
        <taxon>Streptomyces</taxon>
        <taxon>Streptomyces violaceusniger group</taxon>
    </lineage>
</organism>
<name>A0A4D4LFG9_STRVO</name>
<evidence type="ECO:0000313" key="1">
    <source>
        <dbReference type="EMBL" id="GDY56649.1"/>
    </source>
</evidence>
<evidence type="ECO:0000313" key="2">
    <source>
        <dbReference type="Proteomes" id="UP000301309"/>
    </source>
</evidence>
<dbReference type="RefSeq" id="WP_137979568.1">
    <property type="nucleotide sequence ID" value="NZ_BAAASO010000002.1"/>
</dbReference>
<reference evidence="1 2" key="1">
    <citation type="journal article" date="2020" name="Int. J. Syst. Evol. Microbiol.">
        <title>Reclassification of Streptomyces castelarensis and Streptomyces sporoclivatus as later heterotypic synonyms of Streptomyces antimycoticus.</title>
        <authorList>
            <person name="Komaki H."/>
            <person name="Tamura T."/>
        </authorList>
    </citation>
    <scope>NUCLEOTIDE SEQUENCE [LARGE SCALE GENOMIC DNA]</scope>
    <source>
        <strain evidence="1 2">NBRC 13459</strain>
    </source>
</reference>
<dbReference type="AlphaFoldDB" id="A0A4D4LFG9"/>
<keyword evidence="2" id="KW-1185">Reference proteome</keyword>
<protein>
    <submittedName>
        <fullName evidence="1">Uncharacterized protein</fullName>
    </submittedName>
</protein>
<gene>
    <name evidence="1" type="ORF">SVIO_072720</name>
</gene>
<dbReference type="OrthoDB" id="4704389at2"/>
<dbReference type="EMBL" id="BJHW01000001">
    <property type="protein sequence ID" value="GDY56649.1"/>
    <property type="molecule type" value="Genomic_DNA"/>
</dbReference>